<dbReference type="PANTHER" id="PTHR33371">
    <property type="entry name" value="INTERMEMBRANE PHOSPHOLIPID TRANSPORT SYSTEM BINDING PROTEIN MLAD-RELATED"/>
    <property type="match status" value="1"/>
</dbReference>
<dbReference type="InterPro" id="IPR005693">
    <property type="entry name" value="Mce"/>
</dbReference>
<reference evidence="4" key="1">
    <citation type="submission" date="2020-11" db="EMBL/GenBank/DDBJ databases">
        <title>Nocardia NEAU-351.nov., a novel actinomycete isolated from the cow dung.</title>
        <authorList>
            <person name="Zhang X."/>
        </authorList>
    </citation>
    <scope>NUCLEOTIDE SEQUENCE</scope>
    <source>
        <strain evidence="4">NEAU-351</strain>
    </source>
</reference>
<dbReference type="InterPro" id="IPR024516">
    <property type="entry name" value="Mce_C"/>
</dbReference>
<evidence type="ECO:0000256" key="1">
    <source>
        <dbReference type="SAM" id="MobiDB-lite"/>
    </source>
</evidence>
<protein>
    <submittedName>
        <fullName evidence="4">MCE family protein</fullName>
    </submittedName>
</protein>
<name>A0A931I824_9NOCA</name>
<dbReference type="Pfam" id="PF11887">
    <property type="entry name" value="Mce4_CUP1"/>
    <property type="match status" value="1"/>
</dbReference>
<dbReference type="PANTHER" id="PTHR33371:SF16">
    <property type="entry name" value="MCE-FAMILY PROTEIN MCE3F"/>
    <property type="match status" value="1"/>
</dbReference>
<dbReference type="Proteomes" id="UP000655751">
    <property type="component" value="Unassembled WGS sequence"/>
</dbReference>
<dbReference type="InterPro" id="IPR052336">
    <property type="entry name" value="MlaD_Phospholipid_Transporter"/>
</dbReference>
<evidence type="ECO:0000259" key="3">
    <source>
        <dbReference type="Pfam" id="PF11887"/>
    </source>
</evidence>
<dbReference type="GO" id="GO:0005576">
    <property type="term" value="C:extracellular region"/>
    <property type="evidence" value="ECO:0007669"/>
    <property type="project" value="TreeGrafter"/>
</dbReference>
<feature type="compositionally biased region" description="Polar residues" evidence="1">
    <location>
        <begin position="404"/>
        <end position="413"/>
    </location>
</feature>
<dbReference type="NCBIfam" id="TIGR00996">
    <property type="entry name" value="Mtu_fam_mce"/>
    <property type="match status" value="1"/>
</dbReference>
<feature type="region of interest" description="Disordered" evidence="1">
    <location>
        <begin position="396"/>
        <end position="422"/>
    </location>
</feature>
<evidence type="ECO:0000313" key="4">
    <source>
        <dbReference type="EMBL" id="MBH0776637.1"/>
    </source>
</evidence>
<dbReference type="AlphaFoldDB" id="A0A931I824"/>
<keyword evidence="5" id="KW-1185">Reference proteome</keyword>
<comment type="caution">
    <text evidence="4">The sequence shown here is derived from an EMBL/GenBank/DDBJ whole genome shotgun (WGS) entry which is preliminary data.</text>
</comment>
<evidence type="ECO:0000313" key="5">
    <source>
        <dbReference type="Proteomes" id="UP000655751"/>
    </source>
</evidence>
<proteinExistence type="predicted"/>
<dbReference type="EMBL" id="JADMLG010000003">
    <property type="protein sequence ID" value="MBH0776637.1"/>
    <property type="molecule type" value="Genomic_DNA"/>
</dbReference>
<accession>A0A931I824</accession>
<feature type="domain" description="Mammalian cell entry C-terminal" evidence="3">
    <location>
        <begin position="119"/>
        <end position="293"/>
    </location>
</feature>
<sequence>MKLTRFVRIQLTIFAILTVIGLVVMGGTYMKVPAMFGIGRYDITVHLAATGGLYETANVAYRGTNIGVVKQVRLTGEGVEALASIDSDYRVPADSHAWVRSVSAVGEQYLDLVPPENSSGKPLRDGDVIPMQRTGLPQDVGALLDQADLLLADIADARLRQVLDEAFRAFNGSGLELQQLIDSAALLVQEANAGAAPTKKLLDQLGPLLDTQTRSDAAIRSWTRDLAATTAELRAHDPALRGILHHGPATMQQVSALFAELQPTLPILLRNLVSVGQVALTYHAGIEQVLVLYPPLVAALMTVIRGPLKYGAAVDFVATFGDPPACTTGFLPPSQWRDPSDLGPVDTPDGLYCKIPQEAPEAVRGIRNTPCMEVPGVRAPTPEMCRTGYVPIGPNTPPVGRTQPAGSDSQQTPAAPASYGVGPAAARAYDPATGTYTGPDGRAYRLADIAPGGSGTVPATWQAMLQEQQR</sequence>
<dbReference type="InterPro" id="IPR003399">
    <property type="entry name" value="Mce/MlaD"/>
</dbReference>
<gene>
    <name evidence="4" type="ORF">IT779_10105</name>
</gene>
<dbReference type="RefSeq" id="WP_196148963.1">
    <property type="nucleotide sequence ID" value="NZ_JADMLG010000003.1"/>
</dbReference>
<dbReference type="Pfam" id="PF02470">
    <property type="entry name" value="MlaD"/>
    <property type="match status" value="1"/>
</dbReference>
<organism evidence="4 5">
    <name type="scientific">Nocardia bovistercoris</name>
    <dbReference type="NCBI Taxonomy" id="2785916"/>
    <lineage>
        <taxon>Bacteria</taxon>
        <taxon>Bacillati</taxon>
        <taxon>Actinomycetota</taxon>
        <taxon>Actinomycetes</taxon>
        <taxon>Mycobacteriales</taxon>
        <taxon>Nocardiaceae</taxon>
        <taxon>Nocardia</taxon>
    </lineage>
</organism>
<feature type="domain" description="Mce/MlaD" evidence="2">
    <location>
        <begin position="41"/>
        <end position="115"/>
    </location>
</feature>
<evidence type="ECO:0000259" key="2">
    <source>
        <dbReference type="Pfam" id="PF02470"/>
    </source>
</evidence>